<name>A0A644VRT2_9ZZZZ</name>
<evidence type="ECO:0000313" key="3">
    <source>
        <dbReference type="EMBL" id="MPL94088.1"/>
    </source>
</evidence>
<dbReference type="PANTHER" id="PTHR43736:SF1">
    <property type="entry name" value="DIHYDRONEOPTERIN TRIPHOSPHATE DIPHOSPHATASE"/>
    <property type="match status" value="1"/>
</dbReference>
<organism evidence="3">
    <name type="scientific">bioreactor metagenome</name>
    <dbReference type="NCBI Taxonomy" id="1076179"/>
    <lineage>
        <taxon>unclassified sequences</taxon>
        <taxon>metagenomes</taxon>
        <taxon>ecological metagenomes</taxon>
    </lineage>
</organism>
<sequence length="206" mass="23773">MYRIYFNQRCLAVCSPKHAALSEPDAVIYSPEIHPPLAELARYFDQTPTLEKLYISTEDKPGTIARITSDLTPITAAGGIVTNKKGEYLIIFHHGVWDFPKGMQEPDEEIGNTAIREVEEECGVHDLKILNYLSDTFHTYHRNGLFYLKTTHWYLMEYQGNGTETHPQQEEEIERAIWVPARELPTYLDTSYPAIRYLYQRALSTT</sequence>
<dbReference type="Gene3D" id="3.90.79.10">
    <property type="entry name" value="Nucleoside Triphosphate Pyrophosphohydrolase"/>
    <property type="match status" value="1"/>
</dbReference>
<dbReference type="InterPro" id="IPR000086">
    <property type="entry name" value="NUDIX_hydrolase_dom"/>
</dbReference>
<accession>A0A644VRT2</accession>
<dbReference type="PROSITE" id="PS00893">
    <property type="entry name" value="NUDIX_BOX"/>
    <property type="match status" value="1"/>
</dbReference>
<reference evidence="3" key="1">
    <citation type="submission" date="2019-08" db="EMBL/GenBank/DDBJ databases">
        <authorList>
            <person name="Kucharzyk K."/>
            <person name="Murdoch R.W."/>
            <person name="Higgins S."/>
            <person name="Loffler F."/>
        </authorList>
    </citation>
    <scope>NUCLEOTIDE SEQUENCE</scope>
</reference>
<comment type="caution">
    <text evidence="3">The sequence shown here is derived from an EMBL/GenBank/DDBJ whole genome shotgun (WGS) entry which is preliminary data.</text>
</comment>
<feature type="domain" description="Nudix hydrolase" evidence="2">
    <location>
        <begin position="72"/>
        <end position="202"/>
    </location>
</feature>
<dbReference type="SUPFAM" id="SSF55811">
    <property type="entry name" value="Nudix"/>
    <property type="match status" value="1"/>
</dbReference>
<evidence type="ECO:0000256" key="1">
    <source>
        <dbReference type="ARBA" id="ARBA00022801"/>
    </source>
</evidence>
<dbReference type="AlphaFoldDB" id="A0A644VRT2"/>
<dbReference type="Pfam" id="PF00293">
    <property type="entry name" value="NUDIX"/>
    <property type="match status" value="1"/>
</dbReference>
<dbReference type="InterPro" id="IPR015797">
    <property type="entry name" value="NUDIX_hydrolase-like_dom_sf"/>
</dbReference>
<dbReference type="PANTHER" id="PTHR43736">
    <property type="entry name" value="ADP-RIBOSE PYROPHOSPHATASE"/>
    <property type="match status" value="1"/>
</dbReference>
<gene>
    <name evidence="3" type="ORF">SDC9_40236</name>
</gene>
<protein>
    <recommendedName>
        <fullName evidence="2">Nudix hydrolase domain-containing protein</fullName>
    </recommendedName>
</protein>
<dbReference type="GO" id="GO:0016787">
    <property type="term" value="F:hydrolase activity"/>
    <property type="evidence" value="ECO:0007669"/>
    <property type="project" value="UniProtKB-KW"/>
</dbReference>
<dbReference type="CDD" id="cd03673">
    <property type="entry name" value="NUDIX_Ap6A_hydrolase"/>
    <property type="match status" value="1"/>
</dbReference>
<dbReference type="PROSITE" id="PS51462">
    <property type="entry name" value="NUDIX"/>
    <property type="match status" value="1"/>
</dbReference>
<keyword evidence="1" id="KW-0378">Hydrolase</keyword>
<dbReference type="InterPro" id="IPR020084">
    <property type="entry name" value="NUDIX_hydrolase_CS"/>
</dbReference>
<evidence type="ECO:0000259" key="2">
    <source>
        <dbReference type="PROSITE" id="PS51462"/>
    </source>
</evidence>
<proteinExistence type="predicted"/>
<dbReference type="EMBL" id="VSSQ01000413">
    <property type="protein sequence ID" value="MPL94088.1"/>
    <property type="molecule type" value="Genomic_DNA"/>
</dbReference>